<dbReference type="EC" id="6.3.5.3" evidence="8"/>
<dbReference type="SUPFAM" id="SSF56042">
    <property type="entry name" value="PurM C-terminal domain-like"/>
    <property type="match status" value="2"/>
</dbReference>
<dbReference type="FunFam" id="3.30.1330.10:FF:000004">
    <property type="entry name" value="Phosphoribosylformylglycinamidine synthase subunit PurL"/>
    <property type="match status" value="1"/>
</dbReference>
<dbReference type="AlphaFoldDB" id="A0A4Q6XX14"/>
<feature type="binding site" evidence="8">
    <location>
        <position position="112"/>
    </location>
    <ligand>
        <name>substrate</name>
    </ligand>
</feature>
<evidence type="ECO:0000256" key="6">
    <source>
        <dbReference type="ARBA" id="ARBA00022840"/>
    </source>
</evidence>
<dbReference type="Pfam" id="PF00586">
    <property type="entry name" value="AIRS"/>
    <property type="match status" value="2"/>
</dbReference>
<dbReference type="PIRSF" id="PIRSF001587">
    <property type="entry name" value="FGAM_synthase_II"/>
    <property type="match status" value="1"/>
</dbReference>
<dbReference type="InterPro" id="IPR041609">
    <property type="entry name" value="PurL_linker"/>
</dbReference>
<organism evidence="12 13">
    <name type="scientific">Sphingomonas populi</name>
    <dbReference type="NCBI Taxonomy" id="2484750"/>
    <lineage>
        <taxon>Bacteria</taxon>
        <taxon>Pseudomonadati</taxon>
        <taxon>Pseudomonadota</taxon>
        <taxon>Alphaproteobacteria</taxon>
        <taxon>Sphingomonadales</taxon>
        <taxon>Sphingomonadaceae</taxon>
        <taxon>Sphingomonas</taxon>
    </lineage>
</organism>
<feature type="domain" description="PurM-like C-terminal" evidence="10">
    <location>
        <begin position="198"/>
        <end position="351"/>
    </location>
</feature>
<dbReference type="GO" id="GO:0005524">
    <property type="term" value="F:ATP binding"/>
    <property type="evidence" value="ECO:0007669"/>
    <property type="project" value="UniProtKB-UniRule"/>
</dbReference>
<dbReference type="InterPro" id="IPR036676">
    <property type="entry name" value="PurM-like_C_sf"/>
</dbReference>
<dbReference type="GO" id="GO:0004642">
    <property type="term" value="F:phosphoribosylformylglycinamidine synthase activity"/>
    <property type="evidence" value="ECO:0007669"/>
    <property type="project" value="UniProtKB-UniRule"/>
</dbReference>
<feature type="binding site" evidence="8">
    <location>
        <position position="113"/>
    </location>
    <ligand>
        <name>Mg(2+)</name>
        <dbReference type="ChEBI" id="CHEBI:18420"/>
        <label>2</label>
    </ligand>
</feature>
<keyword evidence="13" id="KW-1185">Reference proteome</keyword>
<reference evidence="12 13" key="1">
    <citation type="submission" date="2019-02" db="EMBL/GenBank/DDBJ databases">
        <authorList>
            <person name="Li Y."/>
        </authorList>
    </citation>
    <scope>NUCLEOTIDE SEQUENCE [LARGE SCALE GENOMIC DNA]</scope>
    <source>
        <strain evidence="12 13">3-7</strain>
    </source>
</reference>
<feature type="domain" description="PurM-like C-terminal" evidence="10">
    <location>
        <begin position="573"/>
        <end position="709"/>
    </location>
</feature>
<keyword evidence="1 8" id="KW-0963">Cytoplasm</keyword>
<dbReference type="NCBIfam" id="TIGR01736">
    <property type="entry name" value="FGAM_synth_II"/>
    <property type="match status" value="1"/>
</dbReference>
<evidence type="ECO:0000256" key="1">
    <source>
        <dbReference type="ARBA" id="ARBA00022490"/>
    </source>
</evidence>
<dbReference type="UniPathway" id="UPA00074">
    <property type="reaction ID" value="UER00128"/>
</dbReference>
<dbReference type="PANTHER" id="PTHR43555:SF1">
    <property type="entry name" value="PHOSPHORIBOSYLFORMYLGLYCINAMIDINE SYNTHASE SUBUNIT PURL"/>
    <property type="match status" value="1"/>
</dbReference>
<evidence type="ECO:0000259" key="9">
    <source>
        <dbReference type="Pfam" id="PF00586"/>
    </source>
</evidence>
<comment type="caution">
    <text evidence="12">The sequence shown here is derived from an EMBL/GenBank/DDBJ whole genome shotgun (WGS) entry which is preliminary data.</text>
</comment>
<dbReference type="GO" id="GO:0005737">
    <property type="term" value="C:cytoplasm"/>
    <property type="evidence" value="ECO:0007669"/>
    <property type="project" value="UniProtKB-SubCell"/>
</dbReference>
<dbReference type="RefSeq" id="WP_130156469.1">
    <property type="nucleotide sequence ID" value="NZ_SGIS01000010.1"/>
</dbReference>
<feature type="binding site" evidence="8">
    <location>
        <position position="493"/>
    </location>
    <ligand>
        <name>ATP</name>
        <dbReference type="ChEBI" id="CHEBI:30616"/>
    </ligand>
</feature>
<name>A0A4Q6XX14_9SPHN</name>
<comment type="catalytic activity">
    <reaction evidence="8">
        <text>N(2)-formyl-N(1)-(5-phospho-beta-D-ribosyl)glycinamide + L-glutamine + ATP + H2O = 2-formamido-N(1)-(5-O-phospho-beta-D-ribosyl)acetamidine + L-glutamate + ADP + phosphate + H(+)</text>
        <dbReference type="Rhea" id="RHEA:17129"/>
        <dbReference type="ChEBI" id="CHEBI:15377"/>
        <dbReference type="ChEBI" id="CHEBI:15378"/>
        <dbReference type="ChEBI" id="CHEBI:29985"/>
        <dbReference type="ChEBI" id="CHEBI:30616"/>
        <dbReference type="ChEBI" id="CHEBI:43474"/>
        <dbReference type="ChEBI" id="CHEBI:58359"/>
        <dbReference type="ChEBI" id="CHEBI:147286"/>
        <dbReference type="ChEBI" id="CHEBI:147287"/>
        <dbReference type="ChEBI" id="CHEBI:456216"/>
        <dbReference type="EC" id="6.3.5.3"/>
    </reaction>
</comment>
<feature type="binding site" evidence="8">
    <location>
        <position position="89"/>
    </location>
    <ligand>
        <name>Mg(2+)</name>
        <dbReference type="ChEBI" id="CHEBI:18420"/>
        <label>1</label>
    </ligand>
</feature>
<evidence type="ECO:0000259" key="10">
    <source>
        <dbReference type="Pfam" id="PF02769"/>
    </source>
</evidence>
<keyword evidence="7 8" id="KW-0460">Magnesium</keyword>
<dbReference type="EMBL" id="SGIS01000010">
    <property type="protein sequence ID" value="RZF64910.1"/>
    <property type="molecule type" value="Genomic_DNA"/>
</dbReference>
<dbReference type="Gene3D" id="3.90.650.10">
    <property type="entry name" value="PurM-like C-terminal domain"/>
    <property type="match status" value="2"/>
</dbReference>
<evidence type="ECO:0000313" key="13">
    <source>
        <dbReference type="Proteomes" id="UP000292085"/>
    </source>
</evidence>
<keyword evidence="6 8" id="KW-0067">ATP-binding</keyword>
<dbReference type="Gene3D" id="3.30.1330.10">
    <property type="entry name" value="PurM-like, N-terminal domain"/>
    <property type="match status" value="2"/>
</dbReference>
<feature type="binding site" evidence="8">
    <location>
        <position position="531"/>
    </location>
    <ligand>
        <name>Mg(2+)</name>
        <dbReference type="ChEBI" id="CHEBI:18420"/>
        <label>1</label>
    </ligand>
</feature>
<evidence type="ECO:0000256" key="4">
    <source>
        <dbReference type="ARBA" id="ARBA00022741"/>
    </source>
</evidence>
<feature type="active site" description="Proton acceptor" evidence="8">
    <location>
        <position position="91"/>
    </location>
</feature>
<proteinExistence type="inferred from homology"/>
<feature type="binding site" evidence="8">
    <location>
        <begin position="308"/>
        <end position="310"/>
    </location>
    <ligand>
        <name>substrate</name>
    </ligand>
</feature>
<dbReference type="Proteomes" id="UP000292085">
    <property type="component" value="Unassembled WGS sequence"/>
</dbReference>
<dbReference type="Pfam" id="PF18072">
    <property type="entry name" value="FGAR-AT_linker"/>
    <property type="match status" value="1"/>
</dbReference>
<feature type="binding site" evidence="8">
    <location>
        <begin position="90"/>
        <end position="93"/>
    </location>
    <ligand>
        <name>substrate</name>
    </ligand>
</feature>
<evidence type="ECO:0000256" key="7">
    <source>
        <dbReference type="ARBA" id="ARBA00022842"/>
    </source>
</evidence>
<dbReference type="CDD" id="cd02204">
    <property type="entry name" value="PurL_repeat2"/>
    <property type="match status" value="1"/>
</dbReference>
<keyword evidence="5 8" id="KW-0658">Purine biosynthesis</keyword>
<keyword evidence="4 8" id="KW-0547">Nucleotide-binding</keyword>
<feature type="domain" description="Phosphoribosylformylglycinamidine synthase linker" evidence="11">
    <location>
        <begin position="11"/>
        <end position="49"/>
    </location>
</feature>
<keyword evidence="2 8" id="KW-0436">Ligase</keyword>
<dbReference type="InterPro" id="IPR036921">
    <property type="entry name" value="PurM-like_N_sf"/>
</dbReference>
<dbReference type="Pfam" id="PF02769">
    <property type="entry name" value="AIRS_C"/>
    <property type="match status" value="2"/>
</dbReference>
<evidence type="ECO:0000313" key="12">
    <source>
        <dbReference type="EMBL" id="RZF64910.1"/>
    </source>
</evidence>
<evidence type="ECO:0000256" key="2">
    <source>
        <dbReference type="ARBA" id="ARBA00022598"/>
    </source>
</evidence>
<sequence>MSQITPEIVAQHGLSEDEYARVLKALGREPNLTELGIFSVMWSEHCSYKSSRIHLKKLPTTGPQVICGPGENAGVVDIGDGQAAIFKMESHNHPSYIEPYQGAATGVGGILRDVFTMGARPIANLNALRFGSPDHPKTRHLIAGVVHGIGGYGNCVGVPTVGGEVNFHKAYDGNILVNAMTVGIADTDKIFYSAASGIGNPIVYVGSKTGRDGIHGATMASADFGEDSDAKRPTVQVGDPFTEKLLIEACLELMASDAIVAIQDMGAAGLTSSSVEMASKGGVGIELNMNAVPQRETGMTPYEMMLSESQERMLMVLKPGREDFAEAIFRKWELDFAVIGTVTDTGRMVLTFNGETVCDIPLAPLADEAPLYDRPSVSREEYKAWAGVKPLDDTPTTTDICGDLLKLMASPDIASRRWIWEQYDTQVGGDTVQRPGGDSAVVRVHGTQKGIAISTDCTPRYCYADPYEGGKQAIAECYRNLSAVGALPLAVTNCLNFANPQRPEIMAQITGCLDGMSEACRALDFPIVSGNVSLYNESKATGGGSAILPTPAIGGIGLLKDWSKSATIGFKGTGDVIVLIGSRTGHLGQSLWLRELHGREDGTPPPVDLDAERAAGTFVRDAIRAGALTAVHDVSDGGVAVTIAEMALAGGYGAMLNAPLPCGVACALFGEDQGLYVATVADHLLMETLQRGYAAGVEVERIGRTIADRIIFELPDDDHVVTLADLRTAHEGFFPALMGDVIA</sequence>
<comment type="pathway">
    <text evidence="8">Purine metabolism; IMP biosynthesis via de novo pathway; 5-amino-1-(5-phospho-D-ribosyl)imidazole from N(2)-formyl-N(1)-(5-phospho-D-ribosyl)glycinamide: step 1/2.</text>
</comment>
<feature type="binding site" evidence="8">
    <location>
        <position position="264"/>
    </location>
    <ligand>
        <name>Mg(2+)</name>
        <dbReference type="ChEBI" id="CHEBI:18420"/>
        <label>2</label>
    </ligand>
</feature>
<feature type="domain" description="PurM-like N-terminal" evidence="9">
    <location>
        <begin position="70"/>
        <end position="185"/>
    </location>
</feature>
<dbReference type="CDD" id="cd02203">
    <property type="entry name" value="PurL_repeat1"/>
    <property type="match status" value="1"/>
</dbReference>
<comment type="subcellular location">
    <subcellularLocation>
        <location evidence="8">Cytoplasm</location>
    </subcellularLocation>
</comment>
<evidence type="ECO:0000256" key="8">
    <source>
        <dbReference type="HAMAP-Rule" id="MF_00420"/>
    </source>
</evidence>
<feature type="active site" evidence="8">
    <location>
        <position position="45"/>
    </location>
</feature>
<dbReference type="HAMAP" id="MF_00420">
    <property type="entry name" value="PurL_2"/>
    <property type="match status" value="1"/>
</dbReference>
<dbReference type="SUPFAM" id="SSF55326">
    <property type="entry name" value="PurM N-terminal domain-like"/>
    <property type="match status" value="2"/>
</dbReference>
<gene>
    <name evidence="8 12" type="primary">purL</name>
    <name evidence="12" type="ORF">EWE75_08580</name>
</gene>
<keyword evidence="3 8" id="KW-0479">Metal-binding</keyword>
<feature type="binding site" evidence="8">
    <location>
        <position position="530"/>
    </location>
    <ligand>
        <name>ATP</name>
        <dbReference type="ChEBI" id="CHEBI:30616"/>
    </ligand>
</feature>
<feature type="domain" description="PurM-like N-terminal" evidence="9">
    <location>
        <begin position="436"/>
        <end position="558"/>
    </location>
</feature>
<accession>A0A4Q6XX14</accession>
<dbReference type="GO" id="GO:0000287">
    <property type="term" value="F:magnesium ion binding"/>
    <property type="evidence" value="ECO:0007669"/>
    <property type="project" value="UniProtKB-UniRule"/>
</dbReference>
<dbReference type="PANTHER" id="PTHR43555">
    <property type="entry name" value="PHOSPHORIBOSYLFORMYLGLYCINAMIDINE SYNTHASE SUBUNIT PURL"/>
    <property type="match status" value="1"/>
</dbReference>
<protein>
    <recommendedName>
        <fullName evidence="8">Phosphoribosylformylglycinamidine synthase subunit PurL</fullName>
        <shortName evidence="8">FGAM synthase</shortName>
        <ecNumber evidence="8">6.3.5.3</ecNumber>
    </recommendedName>
    <alternativeName>
        <fullName evidence="8">Formylglycinamide ribonucleotide amidotransferase subunit II</fullName>
        <shortName evidence="8">FGAR amidotransferase II</shortName>
        <shortName evidence="8">FGAR-AT II</shortName>
    </alternativeName>
    <alternativeName>
        <fullName evidence="8">Glutamine amidotransferase PurL</fullName>
    </alternativeName>
    <alternativeName>
        <fullName evidence="8">Phosphoribosylformylglycinamidine synthase subunit II</fullName>
    </alternativeName>
</protein>
<feature type="binding site" evidence="8">
    <location>
        <position position="48"/>
    </location>
    <ligand>
        <name>ATP</name>
        <dbReference type="ChEBI" id="CHEBI:30616"/>
    </ligand>
</feature>
<dbReference type="InterPro" id="IPR010074">
    <property type="entry name" value="PRibForGlyAmidine_synth_PurL"/>
</dbReference>
<comment type="similarity">
    <text evidence="8">Belongs to the FGAMS family.</text>
</comment>
<evidence type="ECO:0000256" key="5">
    <source>
        <dbReference type="ARBA" id="ARBA00022755"/>
    </source>
</evidence>
<dbReference type="InterPro" id="IPR016188">
    <property type="entry name" value="PurM-like_N"/>
</dbReference>
<comment type="function">
    <text evidence="8">Part of the phosphoribosylformylglycinamidine synthase complex involved in the purines biosynthetic pathway. Catalyzes the ATP-dependent conversion of formylglycinamide ribonucleotide (FGAR) and glutamine to yield formylglycinamidine ribonucleotide (FGAM) and glutamate. The FGAM synthase complex is composed of three subunits. PurQ produces an ammonia molecule by converting glutamine to glutamate. PurL transfers the ammonia molecule to FGAR to form FGAM in an ATP-dependent manner. PurS interacts with PurQ and PurL and is thought to assist in the transfer of the ammonia molecule from PurQ to PurL.</text>
</comment>
<feature type="binding site" evidence="8">
    <location>
        <position position="236"/>
    </location>
    <ligand>
        <name>substrate</name>
    </ligand>
</feature>
<dbReference type="OrthoDB" id="9804441at2"/>
<dbReference type="NCBIfam" id="NF002290">
    <property type="entry name" value="PRK01213.1"/>
    <property type="match status" value="1"/>
</dbReference>
<evidence type="ECO:0000259" key="11">
    <source>
        <dbReference type="Pfam" id="PF18072"/>
    </source>
</evidence>
<feature type="binding site" evidence="8">
    <location>
        <position position="533"/>
    </location>
    <ligand>
        <name>substrate</name>
    </ligand>
</feature>
<feature type="binding site" evidence="8">
    <location>
        <position position="87"/>
    </location>
    <ligand>
        <name>ATP</name>
        <dbReference type="ChEBI" id="CHEBI:30616"/>
    </ligand>
</feature>
<dbReference type="InterPro" id="IPR010918">
    <property type="entry name" value="PurM-like_C_dom"/>
</dbReference>
<comment type="caution">
    <text evidence="8">Lacks conserved residue(s) required for the propagation of feature annotation.</text>
</comment>
<comment type="subunit">
    <text evidence="8">Monomer. Part of the FGAM synthase complex composed of 1 PurL, 1 PurQ and 2 PurS subunits.</text>
</comment>
<dbReference type="GO" id="GO:0006189">
    <property type="term" value="P:'de novo' IMP biosynthetic process"/>
    <property type="evidence" value="ECO:0007669"/>
    <property type="project" value="UniProtKB-UniRule"/>
</dbReference>
<evidence type="ECO:0000256" key="3">
    <source>
        <dbReference type="ARBA" id="ARBA00022723"/>
    </source>
</evidence>